<feature type="compositionally biased region" description="Basic and acidic residues" evidence="1">
    <location>
        <begin position="84"/>
        <end position="97"/>
    </location>
</feature>
<organism evidence="3 4">
    <name type="scientific">Clohesyomyces aquaticus</name>
    <dbReference type="NCBI Taxonomy" id="1231657"/>
    <lineage>
        <taxon>Eukaryota</taxon>
        <taxon>Fungi</taxon>
        <taxon>Dikarya</taxon>
        <taxon>Ascomycota</taxon>
        <taxon>Pezizomycotina</taxon>
        <taxon>Dothideomycetes</taxon>
        <taxon>Pleosporomycetidae</taxon>
        <taxon>Pleosporales</taxon>
        <taxon>Lindgomycetaceae</taxon>
        <taxon>Clohesyomyces</taxon>
    </lineage>
</organism>
<protein>
    <submittedName>
        <fullName evidence="3">Uncharacterized protein</fullName>
    </submittedName>
</protein>
<feature type="compositionally biased region" description="Polar residues" evidence="1">
    <location>
        <begin position="233"/>
        <end position="243"/>
    </location>
</feature>
<reference evidence="3 4" key="1">
    <citation type="submission" date="2016-07" db="EMBL/GenBank/DDBJ databases">
        <title>Pervasive Adenine N6-methylation of Active Genes in Fungi.</title>
        <authorList>
            <consortium name="DOE Joint Genome Institute"/>
            <person name="Mondo S.J."/>
            <person name="Dannebaum R.O."/>
            <person name="Kuo R.C."/>
            <person name="Labutti K."/>
            <person name="Haridas S."/>
            <person name="Kuo A."/>
            <person name="Salamov A."/>
            <person name="Ahrendt S.R."/>
            <person name="Lipzen A."/>
            <person name="Sullivan W."/>
            <person name="Andreopoulos W.B."/>
            <person name="Clum A."/>
            <person name="Lindquist E."/>
            <person name="Daum C."/>
            <person name="Ramamoorthy G.K."/>
            <person name="Gryganskyi A."/>
            <person name="Culley D."/>
            <person name="Magnuson J.K."/>
            <person name="James T.Y."/>
            <person name="O'Malley M.A."/>
            <person name="Stajich J.E."/>
            <person name="Spatafora J.W."/>
            <person name="Visel A."/>
            <person name="Grigoriev I.V."/>
        </authorList>
    </citation>
    <scope>NUCLEOTIDE SEQUENCE [LARGE SCALE GENOMIC DNA]</scope>
    <source>
        <strain evidence="3 4">CBS 115471</strain>
    </source>
</reference>
<feature type="compositionally biased region" description="Polar residues" evidence="1">
    <location>
        <begin position="337"/>
        <end position="348"/>
    </location>
</feature>
<dbReference type="EMBL" id="MCFA01000060">
    <property type="protein sequence ID" value="ORY11502.1"/>
    <property type="molecule type" value="Genomic_DNA"/>
</dbReference>
<evidence type="ECO:0000256" key="1">
    <source>
        <dbReference type="SAM" id="MobiDB-lite"/>
    </source>
</evidence>
<feature type="transmembrane region" description="Helical" evidence="2">
    <location>
        <begin position="37"/>
        <end position="60"/>
    </location>
</feature>
<keyword evidence="2" id="KW-0812">Transmembrane</keyword>
<feature type="compositionally biased region" description="Polar residues" evidence="1">
    <location>
        <begin position="101"/>
        <end position="112"/>
    </location>
</feature>
<keyword evidence="4" id="KW-1185">Reference proteome</keyword>
<feature type="region of interest" description="Disordered" evidence="1">
    <location>
        <begin position="84"/>
        <end position="450"/>
    </location>
</feature>
<feature type="compositionally biased region" description="Polar residues" evidence="1">
    <location>
        <begin position="192"/>
        <end position="201"/>
    </location>
</feature>
<sequence>MESTSRTADSTFAVSAITQSALPATGEPQANKLPIPIIAGAAGGGGVALIILALIIYVCVHARRSRMEHRNQLDTRLHDLPASKAKVDSDVKGDSDVQKSATESTRPLSFVTTVPPPIQPQNRHQQAPIPALSPTNTITRKPLSPQSPHLSQLSGSTARRSEQDSPWTSPYPKAAQSPQEIWAPPIQEHHQQNAWQSQTPYNAPATPRNPPEAWTSPTHGTPGQNDPHAWDSVTPQTSPQHNQHAYDHQNAYSPPYNPYEYQEYQMTEEDEQRRTWASSYSQFAPPASPQDESQLSHTHSPPQNPNPHNRNSDTWDSSYSQVPPQQPHHTLGPAYLPQTSQNYPSNATWEPAPSLSPFPAPPAANSNSPQHVPQAATWEPAPHSNPFPAPPQGNTNPPQQVPQTIRVVDEENATAQPGSWPLRGDSGREPLVPQTSTPGNPPPAERAHWI</sequence>
<gene>
    <name evidence="3" type="ORF">BCR34DRAFT_601288</name>
</gene>
<keyword evidence="2" id="KW-1133">Transmembrane helix</keyword>
<proteinExistence type="predicted"/>
<dbReference type="STRING" id="1231657.A0A1Y1ZMN0"/>
<feature type="compositionally biased region" description="Polar residues" evidence="1">
    <location>
        <begin position="290"/>
        <end position="323"/>
    </location>
</feature>
<comment type="caution">
    <text evidence="3">The sequence shown here is derived from an EMBL/GenBank/DDBJ whole genome shotgun (WGS) entry which is preliminary data.</text>
</comment>
<feature type="compositionally biased region" description="Low complexity" evidence="1">
    <location>
        <begin position="142"/>
        <end position="156"/>
    </location>
</feature>
<feature type="compositionally biased region" description="Low complexity" evidence="1">
    <location>
        <begin position="252"/>
        <end position="265"/>
    </location>
</feature>
<accession>A0A1Y1ZMN0</accession>
<evidence type="ECO:0000313" key="4">
    <source>
        <dbReference type="Proteomes" id="UP000193144"/>
    </source>
</evidence>
<evidence type="ECO:0000256" key="2">
    <source>
        <dbReference type="SAM" id="Phobius"/>
    </source>
</evidence>
<dbReference type="AlphaFoldDB" id="A0A1Y1ZMN0"/>
<evidence type="ECO:0000313" key="3">
    <source>
        <dbReference type="EMBL" id="ORY11502.1"/>
    </source>
</evidence>
<feature type="compositionally biased region" description="Polar residues" evidence="1">
    <location>
        <begin position="392"/>
        <end position="403"/>
    </location>
</feature>
<name>A0A1Y1ZMN0_9PLEO</name>
<keyword evidence="2" id="KW-0472">Membrane</keyword>
<feature type="compositionally biased region" description="Polar residues" evidence="1">
    <location>
        <begin position="215"/>
        <end position="224"/>
    </location>
</feature>
<dbReference type="Proteomes" id="UP000193144">
    <property type="component" value="Unassembled WGS sequence"/>
</dbReference>